<keyword evidence="1" id="KW-1133">Transmembrane helix</keyword>
<protein>
    <submittedName>
        <fullName evidence="2">Uncharacterized protein</fullName>
    </submittedName>
</protein>
<feature type="transmembrane region" description="Helical" evidence="1">
    <location>
        <begin position="264"/>
        <end position="285"/>
    </location>
</feature>
<feature type="transmembrane region" description="Helical" evidence="1">
    <location>
        <begin position="231"/>
        <end position="249"/>
    </location>
</feature>
<feature type="transmembrane region" description="Helical" evidence="1">
    <location>
        <begin position="178"/>
        <end position="200"/>
    </location>
</feature>
<accession>A0ABZ1CTV5</accession>
<keyword evidence="1" id="KW-0812">Transmembrane</keyword>
<organism evidence="2 3">
    <name type="scientific">Kwoniella shivajii</name>
    <dbReference type="NCBI Taxonomy" id="564305"/>
    <lineage>
        <taxon>Eukaryota</taxon>
        <taxon>Fungi</taxon>
        <taxon>Dikarya</taxon>
        <taxon>Basidiomycota</taxon>
        <taxon>Agaricomycotina</taxon>
        <taxon>Tremellomycetes</taxon>
        <taxon>Tremellales</taxon>
        <taxon>Cryptococcaceae</taxon>
        <taxon>Kwoniella</taxon>
    </lineage>
</organism>
<dbReference type="RefSeq" id="XP_062789527.1">
    <property type="nucleotide sequence ID" value="XM_062933476.1"/>
</dbReference>
<evidence type="ECO:0000256" key="1">
    <source>
        <dbReference type="SAM" id="Phobius"/>
    </source>
</evidence>
<dbReference type="Proteomes" id="UP001329825">
    <property type="component" value="Chromosome 2"/>
</dbReference>
<evidence type="ECO:0000313" key="2">
    <source>
        <dbReference type="EMBL" id="WRT64787.1"/>
    </source>
</evidence>
<gene>
    <name evidence="2" type="ORF">IL334_001721</name>
</gene>
<keyword evidence="3" id="KW-1185">Reference proteome</keyword>
<keyword evidence="1" id="KW-0472">Membrane</keyword>
<name>A0ABZ1CTV5_9TREE</name>
<proteinExistence type="predicted"/>
<dbReference type="GeneID" id="87953852"/>
<feature type="transmembrane region" description="Helical" evidence="1">
    <location>
        <begin position="146"/>
        <end position="166"/>
    </location>
</feature>
<reference evidence="2 3" key="1">
    <citation type="submission" date="2024-01" db="EMBL/GenBank/DDBJ databases">
        <title>Comparative genomics of Cryptococcus and Kwoniella reveals pathogenesis evolution and contrasting modes of karyotype evolution via chromosome fusion or intercentromeric recombination.</title>
        <authorList>
            <person name="Coelho M.A."/>
            <person name="David-Palma M."/>
            <person name="Shea T."/>
            <person name="Bowers K."/>
            <person name="McGinley-Smith S."/>
            <person name="Mohammad A.W."/>
            <person name="Gnirke A."/>
            <person name="Yurkov A.M."/>
            <person name="Nowrousian M."/>
            <person name="Sun S."/>
            <person name="Cuomo C.A."/>
            <person name="Heitman J."/>
        </authorList>
    </citation>
    <scope>NUCLEOTIDE SEQUENCE [LARGE SCALE GENOMIC DNA]</scope>
    <source>
        <strain evidence="2">CBS 11374</strain>
    </source>
</reference>
<sequence>MSTINDTNTNLVCILSATALVYTIHHAHKFDRCRCLIPNKKDWFRALLTWMLLLCEIGMFIWGAGWAYVKYQLGWMYIPQKGTMPVPTILYTEDYKALNTPLTVWVCISFSLQVSLNAEEGLYWWHLMRAIRRPKSGKSWFRSPFFFIWLLISIITPIGIIGTGWIGYEGMDTQMGRMFVAGGVIEALVCLSASTVLLRFPKFLNNVKRSGAGPEVRSRLHFYHEANKVRTFFRAIFTTCILILGVDALTKERKINMNHIAADLLHQISFGSYFFANIVSVMVYLPRSYSSTPAGQQVMVGQQQQEQGLPVPSHQNSMEAGNAIDRRASQTLMSLLREGGQWDKDDDLRIALSKKGDDSPLRNEVNWDEETAINPSMDQKKLRRLTVLQNWRTPFSVPHNRPKLPSST</sequence>
<dbReference type="EMBL" id="CP141882">
    <property type="protein sequence ID" value="WRT64787.1"/>
    <property type="molecule type" value="Genomic_DNA"/>
</dbReference>
<feature type="transmembrane region" description="Helical" evidence="1">
    <location>
        <begin position="47"/>
        <end position="69"/>
    </location>
</feature>
<evidence type="ECO:0000313" key="3">
    <source>
        <dbReference type="Proteomes" id="UP001329825"/>
    </source>
</evidence>